<evidence type="ECO:0000256" key="1">
    <source>
        <dbReference type="SAM" id="SignalP"/>
    </source>
</evidence>
<feature type="chain" id="PRO_5019584711" evidence="1">
    <location>
        <begin position="21"/>
        <end position="97"/>
    </location>
</feature>
<name>A0A433QPR9_9FUNG</name>
<feature type="signal peptide" evidence="1">
    <location>
        <begin position="1"/>
        <end position="20"/>
    </location>
</feature>
<sequence>MPWSVTFLGTFLVLVTPVCERSMPTNCELGNTLAMVKSHSHEPQLKIFSGSGQIRMIYNDCNDCNDCTKWRSSHTLFGEPCLQFRAHRGQNYQTICN</sequence>
<keyword evidence="1" id="KW-0732">Signal</keyword>
<gene>
    <name evidence="2" type="ORF">BC938DRAFT_477076</name>
</gene>
<dbReference type="EMBL" id="RBNJ01002604">
    <property type="protein sequence ID" value="RUS31781.1"/>
    <property type="molecule type" value="Genomic_DNA"/>
</dbReference>
<keyword evidence="3" id="KW-1185">Reference proteome</keyword>
<dbReference type="AlphaFoldDB" id="A0A433QPR9"/>
<organism evidence="2 3">
    <name type="scientific">Jimgerdemannia flammicorona</name>
    <dbReference type="NCBI Taxonomy" id="994334"/>
    <lineage>
        <taxon>Eukaryota</taxon>
        <taxon>Fungi</taxon>
        <taxon>Fungi incertae sedis</taxon>
        <taxon>Mucoromycota</taxon>
        <taxon>Mucoromycotina</taxon>
        <taxon>Endogonomycetes</taxon>
        <taxon>Endogonales</taxon>
        <taxon>Endogonaceae</taxon>
        <taxon>Jimgerdemannia</taxon>
    </lineage>
</organism>
<proteinExistence type="predicted"/>
<evidence type="ECO:0000313" key="2">
    <source>
        <dbReference type="EMBL" id="RUS31781.1"/>
    </source>
</evidence>
<protein>
    <submittedName>
        <fullName evidence="2">Uncharacterized protein</fullName>
    </submittedName>
</protein>
<comment type="caution">
    <text evidence="2">The sequence shown here is derived from an EMBL/GenBank/DDBJ whole genome shotgun (WGS) entry which is preliminary data.</text>
</comment>
<dbReference type="Proteomes" id="UP000274822">
    <property type="component" value="Unassembled WGS sequence"/>
</dbReference>
<accession>A0A433QPR9</accession>
<evidence type="ECO:0000313" key="3">
    <source>
        <dbReference type="Proteomes" id="UP000274822"/>
    </source>
</evidence>
<reference evidence="2 3" key="1">
    <citation type="journal article" date="2018" name="New Phytol.">
        <title>Phylogenomics of Endogonaceae and evolution of mycorrhizas within Mucoromycota.</title>
        <authorList>
            <person name="Chang Y."/>
            <person name="Desiro A."/>
            <person name="Na H."/>
            <person name="Sandor L."/>
            <person name="Lipzen A."/>
            <person name="Clum A."/>
            <person name="Barry K."/>
            <person name="Grigoriev I.V."/>
            <person name="Martin F.M."/>
            <person name="Stajich J.E."/>
            <person name="Smith M.E."/>
            <person name="Bonito G."/>
            <person name="Spatafora J.W."/>
        </authorList>
    </citation>
    <scope>NUCLEOTIDE SEQUENCE [LARGE SCALE GENOMIC DNA]</scope>
    <source>
        <strain evidence="2 3">AD002</strain>
    </source>
</reference>